<dbReference type="InParanoid" id="A0A423Q0L6"/>
<dbReference type="AlphaFoldDB" id="A0A423Q0L6"/>
<dbReference type="InterPro" id="IPR023186">
    <property type="entry name" value="IUNH"/>
</dbReference>
<dbReference type="CDD" id="cd02651">
    <property type="entry name" value="nuc_hydro_IU_UC_XIUA"/>
    <property type="match status" value="1"/>
</dbReference>
<accession>A0A423Q0L6</accession>
<keyword evidence="1" id="KW-0378">Hydrolase</keyword>
<feature type="domain" description="Inosine/uridine-preferring nucleoside hydrolase" evidence="3">
    <location>
        <begin position="6"/>
        <end position="301"/>
    </location>
</feature>
<dbReference type="SUPFAM" id="SSF53590">
    <property type="entry name" value="Nucleoside hydrolase"/>
    <property type="match status" value="1"/>
</dbReference>
<dbReference type="RefSeq" id="WP_123657023.1">
    <property type="nucleotide sequence ID" value="NZ_AYKG01000004.1"/>
</dbReference>
<keyword evidence="2" id="KW-0326">Glycosidase</keyword>
<dbReference type="Gene3D" id="3.90.245.10">
    <property type="entry name" value="Ribonucleoside hydrolase-like"/>
    <property type="match status" value="1"/>
</dbReference>
<dbReference type="InterPro" id="IPR001910">
    <property type="entry name" value="Inosine/uridine_hydrolase_dom"/>
</dbReference>
<dbReference type="OrthoDB" id="9797882at2"/>
<sequence length="316" mass="32556">MTAKHVIIDCDPGQDDFINLMLVAAAPEVFEVAAITTVAGNVPLALTTHNARLACDWAGWRQVPVYAGCPAPLMRGLATAEHVHGATGVDGLPPATPGTPLIDTHAVPAMIDALRAAEAPMTLIATGPLTNIATALIMAPDIVDGIEQIVLMGGARSAGGNITPSAEFNMAVDPHAAARVAAAGIPLVIFGLDVTHQLRMTGPRRARLRAIGTPVATVIADMLDSTANRMTFAADDGPPLHDPCTALFLIAPSLFDLVDCHLAVETDSPVTYGHTAVDIAGATGRPVNARWATAIDDEAAFACIEQRLAGLAAGAN</sequence>
<dbReference type="GO" id="GO:0008477">
    <property type="term" value="F:purine nucleosidase activity"/>
    <property type="evidence" value="ECO:0007669"/>
    <property type="project" value="TreeGrafter"/>
</dbReference>
<proteinExistence type="predicted"/>
<dbReference type="FunCoup" id="A0A423Q0L6">
    <property type="interactions" value="468"/>
</dbReference>
<protein>
    <recommendedName>
        <fullName evidence="3">Inosine/uridine-preferring nucleoside hydrolase domain-containing protein</fullName>
    </recommendedName>
</protein>
<dbReference type="GO" id="GO:0006152">
    <property type="term" value="P:purine nucleoside catabolic process"/>
    <property type="evidence" value="ECO:0007669"/>
    <property type="project" value="TreeGrafter"/>
</dbReference>
<organism evidence="4 5">
    <name type="scientific">Salinisphaera japonica YTM-1</name>
    <dbReference type="NCBI Taxonomy" id="1209778"/>
    <lineage>
        <taxon>Bacteria</taxon>
        <taxon>Pseudomonadati</taxon>
        <taxon>Pseudomonadota</taxon>
        <taxon>Gammaproteobacteria</taxon>
        <taxon>Salinisphaerales</taxon>
        <taxon>Salinisphaeraceae</taxon>
        <taxon>Salinisphaera</taxon>
    </lineage>
</organism>
<keyword evidence="5" id="KW-1185">Reference proteome</keyword>
<dbReference type="PANTHER" id="PTHR12304:SF4">
    <property type="entry name" value="URIDINE NUCLEOSIDASE"/>
    <property type="match status" value="1"/>
</dbReference>
<evidence type="ECO:0000313" key="4">
    <source>
        <dbReference type="EMBL" id="ROO31770.1"/>
    </source>
</evidence>
<evidence type="ECO:0000256" key="1">
    <source>
        <dbReference type="ARBA" id="ARBA00022801"/>
    </source>
</evidence>
<dbReference type="GO" id="GO:0005829">
    <property type="term" value="C:cytosol"/>
    <property type="evidence" value="ECO:0007669"/>
    <property type="project" value="TreeGrafter"/>
</dbReference>
<comment type="caution">
    <text evidence="4">The sequence shown here is derived from an EMBL/GenBank/DDBJ whole genome shotgun (WGS) entry which is preliminary data.</text>
</comment>
<evidence type="ECO:0000313" key="5">
    <source>
        <dbReference type="Proteomes" id="UP000285310"/>
    </source>
</evidence>
<dbReference type="Pfam" id="PF01156">
    <property type="entry name" value="IU_nuc_hydro"/>
    <property type="match status" value="1"/>
</dbReference>
<evidence type="ECO:0000256" key="2">
    <source>
        <dbReference type="ARBA" id="ARBA00023295"/>
    </source>
</evidence>
<name>A0A423Q0L6_9GAMM</name>
<dbReference type="PANTHER" id="PTHR12304">
    <property type="entry name" value="INOSINE-URIDINE PREFERRING NUCLEOSIDE HYDROLASE"/>
    <property type="match status" value="1"/>
</dbReference>
<dbReference type="Proteomes" id="UP000285310">
    <property type="component" value="Unassembled WGS sequence"/>
</dbReference>
<gene>
    <name evidence="4" type="ORF">SAJA_02200</name>
</gene>
<evidence type="ECO:0000259" key="3">
    <source>
        <dbReference type="Pfam" id="PF01156"/>
    </source>
</evidence>
<reference evidence="4 5" key="1">
    <citation type="submission" date="2013-10" db="EMBL/GenBank/DDBJ databases">
        <title>Salinisphaera japonica YTM-1 Genome Sequencing.</title>
        <authorList>
            <person name="Lai Q."/>
            <person name="Li C."/>
            <person name="Shao Z."/>
        </authorList>
    </citation>
    <scope>NUCLEOTIDE SEQUENCE [LARGE SCALE GENOMIC DNA]</scope>
    <source>
        <strain evidence="4 5">YTM-1</strain>
    </source>
</reference>
<dbReference type="EMBL" id="AYKG01000004">
    <property type="protein sequence ID" value="ROO31770.1"/>
    <property type="molecule type" value="Genomic_DNA"/>
</dbReference>
<dbReference type="InterPro" id="IPR036452">
    <property type="entry name" value="Ribo_hydro-like"/>
</dbReference>